<dbReference type="Pfam" id="PF02604">
    <property type="entry name" value="PhdYeFM_antitox"/>
    <property type="match status" value="1"/>
</dbReference>
<comment type="caution">
    <text evidence="3">The sequence shown here is derived from an EMBL/GenBank/DDBJ whole genome shotgun (WGS) entry which is preliminary data.</text>
</comment>
<keyword evidence="4" id="KW-1185">Reference proteome</keyword>
<gene>
    <name evidence="3" type="ORF">BW737_008735</name>
</gene>
<dbReference type="Gene3D" id="3.40.1620.10">
    <property type="entry name" value="YefM-like domain"/>
    <property type="match status" value="1"/>
</dbReference>
<evidence type="ECO:0000256" key="2">
    <source>
        <dbReference type="RuleBase" id="RU362080"/>
    </source>
</evidence>
<comment type="function">
    <text evidence="2">Antitoxin component of a type II toxin-antitoxin (TA) system.</text>
</comment>
<evidence type="ECO:0000313" key="4">
    <source>
        <dbReference type="Proteomes" id="UP000194577"/>
    </source>
</evidence>
<dbReference type="NCBIfam" id="TIGR01552">
    <property type="entry name" value="phd_fam"/>
    <property type="match status" value="1"/>
</dbReference>
<dbReference type="Proteomes" id="UP000194577">
    <property type="component" value="Unassembled WGS sequence"/>
</dbReference>
<reference evidence="3 4" key="1">
    <citation type="submission" date="2017-10" db="EMBL/GenBank/DDBJ databases">
        <title>Draft genome sequence of cellulolytic Actinomyces sp CtC72 isolated from cattle rumen fluid.</title>
        <authorList>
            <person name="Joshi A.J."/>
            <person name="Vasudevan G."/>
            <person name="Lanjekar V.B."/>
            <person name="Hivarkar S."/>
            <person name="Engineer A."/>
            <person name="Pore S.D."/>
            <person name="Dhakephalkar P.K."/>
            <person name="Dagar S."/>
        </authorList>
    </citation>
    <scope>NUCLEOTIDE SEQUENCE [LARGE SCALE GENOMIC DNA]</scope>
    <source>
        <strain evidence="4">CtC72</strain>
    </source>
</reference>
<dbReference type="PANTHER" id="PTHR33713">
    <property type="entry name" value="ANTITOXIN YAFN-RELATED"/>
    <property type="match status" value="1"/>
</dbReference>
<dbReference type="InterPro" id="IPR036165">
    <property type="entry name" value="YefM-like_sf"/>
</dbReference>
<comment type="similarity">
    <text evidence="1 2">Belongs to the phD/YefM antitoxin family.</text>
</comment>
<evidence type="ECO:0000313" key="3">
    <source>
        <dbReference type="EMBL" id="PHP52559.1"/>
    </source>
</evidence>
<dbReference type="SUPFAM" id="SSF143120">
    <property type="entry name" value="YefM-like"/>
    <property type="match status" value="1"/>
</dbReference>
<dbReference type="PANTHER" id="PTHR33713:SF10">
    <property type="entry name" value="ANTITOXIN YAFN"/>
    <property type="match status" value="1"/>
</dbReference>
<organism evidence="3 4">
    <name type="scientific">Actinomyces ruminis</name>
    <dbReference type="NCBI Taxonomy" id="1937003"/>
    <lineage>
        <taxon>Bacteria</taxon>
        <taxon>Bacillati</taxon>
        <taxon>Actinomycetota</taxon>
        <taxon>Actinomycetes</taxon>
        <taxon>Actinomycetales</taxon>
        <taxon>Actinomycetaceae</taxon>
        <taxon>Actinomyces</taxon>
    </lineage>
</organism>
<accession>A0ABX4MAT0</accession>
<protein>
    <recommendedName>
        <fullName evidence="2">Antitoxin</fullName>
    </recommendedName>
</protein>
<name>A0ABX4MAT0_9ACTO</name>
<dbReference type="EMBL" id="MTPX02000042">
    <property type="protein sequence ID" value="PHP52559.1"/>
    <property type="molecule type" value="Genomic_DNA"/>
</dbReference>
<proteinExistence type="inferred from homology"/>
<dbReference type="InterPro" id="IPR051405">
    <property type="entry name" value="phD/YefM_antitoxin"/>
</dbReference>
<evidence type="ECO:0000256" key="1">
    <source>
        <dbReference type="ARBA" id="ARBA00009981"/>
    </source>
</evidence>
<sequence>MSVVTTVTMSRARAELPALVDKAHEDAVFLTKRGRTAAVLISPAAYERMLAALEDQEDIAAYDAAMSEEGPNIPWDEVKADLGLIGASGHPCATRSRCAPRH</sequence>
<dbReference type="InterPro" id="IPR006442">
    <property type="entry name" value="Antitoxin_Phd/YefM"/>
</dbReference>